<dbReference type="OrthoDB" id="3598904at2759"/>
<dbReference type="GO" id="GO:0046872">
    <property type="term" value="F:metal ion binding"/>
    <property type="evidence" value="ECO:0007669"/>
    <property type="project" value="UniProtKB-KW"/>
</dbReference>
<dbReference type="AlphaFoldDB" id="A0A2K1R099"/>
<organism evidence="7 8">
    <name type="scientific">Sphaceloma murrayae</name>
    <dbReference type="NCBI Taxonomy" id="2082308"/>
    <lineage>
        <taxon>Eukaryota</taxon>
        <taxon>Fungi</taxon>
        <taxon>Dikarya</taxon>
        <taxon>Ascomycota</taxon>
        <taxon>Pezizomycotina</taxon>
        <taxon>Dothideomycetes</taxon>
        <taxon>Dothideomycetidae</taxon>
        <taxon>Myriangiales</taxon>
        <taxon>Elsinoaceae</taxon>
        <taxon>Sphaceloma</taxon>
    </lineage>
</organism>
<protein>
    <recommendedName>
        <fullName evidence="9">Zn(2)-C6 fungal-type domain-containing protein</fullName>
    </recommendedName>
</protein>
<evidence type="ECO:0000313" key="7">
    <source>
        <dbReference type="EMBL" id="PNS20696.1"/>
    </source>
</evidence>
<evidence type="ECO:0000256" key="6">
    <source>
        <dbReference type="ARBA" id="ARBA00023242"/>
    </source>
</evidence>
<dbReference type="InterPro" id="IPR021858">
    <property type="entry name" value="Fun_TF"/>
</dbReference>
<keyword evidence="1" id="KW-0479">Metal-binding</keyword>
<dbReference type="GO" id="GO:0003677">
    <property type="term" value="F:DNA binding"/>
    <property type="evidence" value="ECO:0007669"/>
    <property type="project" value="UniProtKB-KW"/>
</dbReference>
<evidence type="ECO:0000256" key="5">
    <source>
        <dbReference type="ARBA" id="ARBA00023163"/>
    </source>
</evidence>
<dbReference type="InParanoid" id="A0A2K1R099"/>
<evidence type="ECO:0000313" key="8">
    <source>
        <dbReference type="Proteomes" id="UP000243797"/>
    </source>
</evidence>
<comment type="caution">
    <text evidence="7">The sequence shown here is derived from an EMBL/GenBank/DDBJ whole genome shotgun (WGS) entry which is preliminary data.</text>
</comment>
<name>A0A2K1R099_9PEZI</name>
<dbReference type="InterPro" id="IPR052360">
    <property type="entry name" value="Transcr_Regulatory_Proteins"/>
</dbReference>
<proteinExistence type="predicted"/>
<dbReference type="EMBL" id="NKHZ01000018">
    <property type="protein sequence ID" value="PNS20696.1"/>
    <property type="molecule type" value="Genomic_DNA"/>
</dbReference>
<keyword evidence="8" id="KW-1185">Reference proteome</keyword>
<dbReference type="PANTHER" id="PTHR36206">
    <property type="entry name" value="ASPERCRYPTIN BIOSYNTHESIS CLUSTER-SPECIFIC TRANSCRIPTION REGULATOR ATNN-RELATED"/>
    <property type="match status" value="1"/>
</dbReference>
<gene>
    <name evidence="7" type="ORF">CAC42_2941</name>
</gene>
<reference evidence="7 8" key="1">
    <citation type="submission" date="2017-06" db="EMBL/GenBank/DDBJ databases">
        <title>Draft genome sequence of a variant of Elsinoe murrayae.</title>
        <authorList>
            <person name="Cheng Q."/>
        </authorList>
    </citation>
    <scope>NUCLEOTIDE SEQUENCE [LARGE SCALE GENOMIC DNA]</scope>
    <source>
        <strain evidence="7 8">CQ-2017a</strain>
    </source>
</reference>
<keyword evidence="6" id="KW-0539">Nucleus</keyword>
<evidence type="ECO:0000256" key="4">
    <source>
        <dbReference type="ARBA" id="ARBA00023125"/>
    </source>
</evidence>
<evidence type="ECO:0000256" key="1">
    <source>
        <dbReference type="ARBA" id="ARBA00022723"/>
    </source>
</evidence>
<dbReference type="Pfam" id="PF11951">
    <property type="entry name" value="Fungal_trans_2"/>
    <property type="match status" value="1"/>
</dbReference>
<dbReference type="STRING" id="2082308.A0A2K1R099"/>
<accession>A0A2K1R099</accession>
<dbReference type="Proteomes" id="UP000243797">
    <property type="component" value="Unassembled WGS sequence"/>
</dbReference>
<sequence length="545" mass="61504">MAATSPLLLPRRHHFEKPDQRSDAILNPFYLYLQTRHMSSTARRRQGERRRRGIRTGCMLCLAKGVRCDKTNPACVKRVSTKWKSDLIVPSSSTPSTTSPSAPTAVDETALAIPHLSAEHLSFTSPTVRWNERQSLHFYIDFTAPQLAGSFGSSFWQEMVIRAAYHEQMILHALVGMGSLHEAIVQSRSQSELQRHGKYTFALRHINEAIKHAQSETNRDKAHLNSIQTLCIILTTFEAMQGQTKSAIQHAFQGIKLMLPHDASDELPGVQSVALDTTIDNRDNHFPVSKTTISSIFNYFTSVATLFSTELSPLLFYTPHELPPRFASLTEAEQTLRDAKSTITMLFLLTCRLPTHTSRTQSANRMRRYQPWIKQWKSSFDGFLVEHENSLSPQEMQQALILKANHLFCFVSANVEYAGLSTAPIASRYEPFNDIFAQIMDICEEVIKYKSRKSSPTVLSAKNTYLSYGMWILEPLYMAANYSTDGHVKQRAVAILTTQPRPEHFAHSGPYAGKDIIEEAKELSYTSSAKIRERSDGVAYKGEPL</sequence>
<evidence type="ECO:0000256" key="2">
    <source>
        <dbReference type="ARBA" id="ARBA00022833"/>
    </source>
</evidence>
<keyword evidence="2" id="KW-0862">Zinc</keyword>
<evidence type="ECO:0008006" key="9">
    <source>
        <dbReference type="Google" id="ProtNLM"/>
    </source>
</evidence>
<keyword evidence="4" id="KW-0238">DNA-binding</keyword>
<keyword evidence="5" id="KW-0804">Transcription</keyword>
<evidence type="ECO:0000256" key="3">
    <source>
        <dbReference type="ARBA" id="ARBA00023015"/>
    </source>
</evidence>
<keyword evidence="3" id="KW-0805">Transcription regulation</keyword>
<dbReference type="PANTHER" id="PTHR36206:SF12">
    <property type="entry name" value="ASPERCRYPTIN BIOSYNTHESIS CLUSTER-SPECIFIC TRANSCRIPTION REGULATOR ATNN-RELATED"/>
    <property type="match status" value="1"/>
</dbReference>